<evidence type="ECO:0000256" key="3">
    <source>
        <dbReference type="RuleBase" id="RU000363"/>
    </source>
</evidence>
<dbReference type="eggNOG" id="COG0300">
    <property type="taxonomic scope" value="Bacteria"/>
</dbReference>
<feature type="domain" description="Ketoreductase" evidence="4">
    <location>
        <begin position="8"/>
        <end position="197"/>
    </location>
</feature>
<dbReference type="PRINTS" id="PR00081">
    <property type="entry name" value="GDHRDH"/>
</dbReference>
<dbReference type="InterPro" id="IPR057326">
    <property type="entry name" value="KR_dom"/>
</dbReference>
<dbReference type="PANTHER" id="PTHR44196:SF1">
    <property type="entry name" value="DEHYDROGENASE_REDUCTASE SDR FAMILY MEMBER 7B"/>
    <property type="match status" value="1"/>
</dbReference>
<protein>
    <submittedName>
        <fullName evidence="5">Short-chain dehydrogenase/reductase</fullName>
    </submittedName>
</protein>
<dbReference type="Gene3D" id="3.40.50.720">
    <property type="entry name" value="NAD(P)-binding Rossmann-like Domain"/>
    <property type="match status" value="1"/>
</dbReference>
<dbReference type="RefSeq" id="WP_015353349.1">
    <property type="nucleotide sequence ID" value="NC_020126.1"/>
</dbReference>
<dbReference type="GO" id="GO:0016491">
    <property type="term" value="F:oxidoreductase activity"/>
    <property type="evidence" value="ECO:0007669"/>
    <property type="project" value="UniProtKB-KW"/>
</dbReference>
<dbReference type="PATRIC" id="fig|1278073.3.peg.7960"/>
<dbReference type="EMBL" id="CP004025">
    <property type="protein sequence ID" value="AGC49096.1"/>
    <property type="molecule type" value="Genomic_DNA"/>
</dbReference>
<evidence type="ECO:0000256" key="2">
    <source>
        <dbReference type="ARBA" id="ARBA00023002"/>
    </source>
</evidence>
<gene>
    <name evidence="5" type="ordered locus">MYSTI_07824</name>
</gene>
<dbReference type="PANTHER" id="PTHR44196">
    <property type="entry name" value="DEHYDROGENASE/REDUCTASE SDR FAMILY MEMBER 7B"/>
    <property type="match status" value="1"/>
</dbReference>
<dbReference type="PRINTS" id="PR00080">
    <property type="entry name" value="SDRFAMILY"/>
</dbReference>
<name>L7UJD2_MYXSD</name>
<dbReference type="InterPro" id="IPR036291">
    <property type="entry name" value="NAD(P)-bd_dom_sf"/>
</dbReference>
<organism evidence="5 6">
    <name type="scientific">Myxococcus stipitatus (strain DSM 14675 / JCM 12634 / Mx s8)</name>
    <dbReference type="NCBI Taxonomy" id="1278073"/>
    <lineage>
        <taxon>Bacteria</taxon>
        <taxon>Pseudomonadati</taxon>
        <taxon>Myxococcota</taxon>
        <taxon>Myxococcia</taxon>
        <taxon>Myxococcales</taxon>
        <taxon>Cystobacterineae</taxon>
        <taxon>Myxococcaceae</taxon>
        <taxon>Myxococcus</taxon>
    </lineage>
</organism>
<dbReference type="SMART" id="SM00822">
    <property type="entry name" value="PKS_KR"/>
    <property type="match status" value="1"/>
</dbReference>
<evidence type="ECO:0000256" key="1">
    <source>
        <dbReference type="ARBA" id="ARBA00006484"/>
    </source>
</evidence>
<accession>L7UJD2</accession>
<evidence type="ECO:0000259" key="4">
    <source>
        <dbReference type="SMART" id="SM00822"/>
    </source>
</evidence>
<dbReference type="STRING" id="1278073.MYSTI_07824"/>
<dbReference type="HOGENOM" id="CLU_010194_2_1_7"/>
<keyword evidence="6" id="KW-1185">Reference proteome</keyword>
<proteinExistence type="inferred from homology"/>
<dbReference type="GO" id="GO:0016020">
    <property type="term" value="C:membrane"/>
    <property type="evidence" value="ECO:0007669"/>
    <property type="project" value="TreeGrafter"/>
</dbReference>
<evidence type="ECO:0000313" key="6">
    <source>
        <dbReference type="Proteomes" id="UP000011131"/>
    </source>
</evidence>
<dbReference type="InterPro" id="IPR002347">
    <property type="entry name" value="SDR_fam"/>
</dbReference>
<keyword evidence="2" id="KW-0560">Oxidoreductase</keyword>
<dbReference type="KEGG" id="msd:MYSTI_07824"/>
<dbReference type="Proteomes" id="UP000011131">
    <property type="component" value="Chromosome"/>
</dbReference>
<dbReference type="Pfam" id="PF00106">
    <property type="entry name" value="adh_short"/>
    <property type="match status" value="1"/>
</dbReference>
<evidence type="ECO:0000313" key="5">
    <source>
        <dbReference type="EMBL" id="AGC49096.1"/>
    </source>
</evidence>
<comment type="similarity">
    <text evidence="1 3">Belongs to the short-chain dehydrogenases/reductases (SDR) family.</text>
</comment>
<reference evidence="5 6" key="1">
    <citation type="journal article" date="2013" name="Genome Announc.">
        <title>Complete genome sequence of Myxococcus stipitatus strain DSM 14675, a fruiting myxobacterium.</title>
        <authorList>
            <person name="Huntley S."/>
            <person name="Kneip S."/>
            <person name="Treuner-Lange A."/>
            <person name="Sogaard-Andersen L."/>
        </authorList>
    </citation>
    <scope>NUCLEOTIDE SEQUENCE [LARGE SCALE GENOMIC DNA]</scope>
    <source>
        <strain evidence="6">DSM 14675 / JCM 12634 / Mx s8</strain>
    </source>
</reference>
<dbReference type="SUPFAM" id="SSF51735">
    <property type="entry name" value="NAD(P)-binding Rossmann-fold domains"/>
    <property type="match status" value="1"/>
</dbReference>
<sequence length="309" mass="33300">MSRGWKNRVVVITGASNDTGRATARALARKGVQLVLASRREAPLGDLVRECEALGVRALPVHLDGAGADSAQALAWEAVRAFGHFDAWINNAGDYLTGSLEETPDDAFRQLLETHFLGTVQGTRAAVAWFRRQGYGTLVNVSSSQPGVTAPFVSAYAASRHAVRGFTASVRQELLGTGIHVCTVMPAAVDTPLWHHTANYTDWRLGPEEPVHAPERVARAILRVLREPQAEVQVGPPVRTWRGLARIAGARQADRERQAPTAALCGEVSSRRKRTLRRLLVAGGVLATVAFLGGRQARSISPSGLFTHS</sequence>
<dbReference type="AlphaFoldDB" id="L7UJD2"/>
<dbReference type="OrthoDB" id="9781689at2"/>